<comment type="similarity">
    <text evidence="2 6">Belongs to the 4-toluene sulfonate uptake permease (TSUP) (TC 2.A.102) family.</text>
</comment>
<keyword evidence="8" id="KW-1185">Reference proteome</keyword>
<evidence type="ECO:0000313" key="8">
    <source>
        <dbReference type="Proteomes" id="UP001224122"/>
    </source>
</evidence>
<dbReference type="EMBL" id="JAUSTW010000007">
    <property type="protein sequence ID" value="MDQ0200823.1"/>
    <property type="molecule type" value="Genomic_DNA"/>
</dbReference>
<dbReference type="PANTHER" id="PTHR43701">
    <property type="entry name" value="MEMBRANE TRANSPORTER PROTEIN MJ0441-RELATED"/>
    <property type="match status" value="1"/>
</dbReference>
<dbReference type="InterPro" id="IPR051598">
    <property type="entry name" value="TSUP/Inactive_protease-like"/>
</dbReference>
<dbReference type="PANTHER" id="PTHR43701:SF2">
    <property type="entry name" value="MEMBRANE TRANSPORTER PROTEIN YJNA-RELATED"/>
    <property type="match status" value="1"/>
</dbReference>
<evidence type="ECO:0000313" key="7">
    <source>
        <dbReference type="EMBL" id="MDQ0200823.1"/>
    </source>
</evidence>
<keyword evidence="6" id="KW-1003">Cell membrane</keyword>
<comment type="caution">
    <text evidence="7">The sequence shown here is derived from an EMBL/GenBank/DDBJ whole genome shotgun (WGS) entry which is preliminary data.</text>
</comment>
<evidence type="ECO:0000256" key="1">
    <source>
        <dbReference type="ARBA" id="ARBA00004141"/>
    </source>
</evidence>
<keyword evidence="5 6" id="KW-0472">Membrane</keyword>
<sequence>MNTELILFGFLVGGLVGFTGVGGASLLTPILIFMGFHPTIAIGTDFAYNAITKLFGAFQHIKQKTVNFQIIKYLAIGSIPGGVLANYIFYSFLSDYYSDRVLIIFLSVVLIVVSVTALIHLVMNGKIQNPWKTKSIEEKKYITIIAGLIMGAIVGVTSVGAGSLFSLFILYFFNLKTSEIVGTDIVHAFFLVFATGLLMAGYGHIDYVLTGNLLAGSIPGAIIGSKLTKKVPSLLVRILMLMIILFSGIKLIINI</sequence>
<feature type="transmembrane region" description="Helical" evidence="6">
    <location>
        <begin position="70"/>
        <end position="89"/>
    </location>
</feature>
<organism evidence="7 8">
    <name type="scientific">Neobacillus ginsengisoli</name>
    <dbReference type="NCBI Taxonomy" id="904295"/>
    <lineage>
        <taxon>Bacteria</taxon>
        <taxon>Bacillati</taxon>
        <taxon>Bacillota</taxon>
        <taxon>Bacilli</taxon>
        <taxon>Bacillales</taxon>
        <taxon>Bacillaceae</taxon>
        <taxon>Neobacillus</taxon>
    </lineage>
</organism>
<evidence type="ECO:0000256" key="6">
    <source>
        <dbReference type="RuleBase" id="RU363041"/>
    </source>
</evidence>
<accession>A0ABT9XZ25</accession>
<gene>
    <name evidence="7" type="ORF">J2S10_004025</name>
</gene>
<protein>
    <recommendedName>
        <fullName evidence="6">Probable membrane transporter protein</fullName>
    </recommendedName>
</protein>
<evidence type="ECO:0000256" key="5">
    <source>
        <dbReference type="ARBA" id="ARBA00023136"/>
    </source>
</evidence>
<feature type="transmembrane region" description="Helical" evidence="6">
    <location>
        <begin position="185"/>
        <end position="205"/>
    </location>
</feature>
<evidence type="ECO:0000256" key="2">
    <source>
        <dbReference type="ARBA" id="ARBA00009142"/>
    </source>
</evidence>
<dbReference type="RefSeq" id="WP_307411288.1">
    <property type="nucleotide sequence ID" value="NZ_JAUSTW010000007.1"/>
</dbReference>
<feature type="transmembrane region" description="Helical" evidence="6">
    <location>
        <begin position="101"/>
        <end position="123"/>
    </location>
</feature>
<feature type="transmembrane region" description="Helical" evidence="6">
    <location>
        <begin position="6"/>
        <end position="33"/>
    </location>
</feature>
<keyword evidence="4 6" id="KW-1133">Transmembrane helix</keyword>
<dbReference type="Proteomes" id="UP001224122">
    <property type="component" value="Unassembled WGS sequence"/>
</dbReference>
<reference evidence="7 8" key="1">
    <citation type="submission" date="2023-07" db="EMBL/GenBank/DDBJ databases">
        <title>Genomic Encyclopedia of Type Strains, Phase IV (KMG-IV): sequencing the most valuable type-strain genomes for metagenomic binning, comparative biology and taxonomic classification.</title>
        <authorList>
            <person name="Goeker M."/>
        </authorList>
    </citation>
    <scope>NUCLEOTIDE SEQUENCE [LARGE SCALE GENOMIC DNA]</scope>
    <source>
        <strain evidence="7 8">DSM 27594</strain>
    </source>
</reference>
<dbReference type="InterPro" id="IPR002781">
    <property type="entry name" value="TM_pro_TauE-like"/>
</dbReference>
<evidence type="ECO:0000256" key="4">
    <source>
        <dbReference type="ARBA" id="ARBA00022989"/>
    </source>
</evidence>
<feature type="transmembrane region" description="Helical" evidence="6">
    <location>
        <begin position="144"/>
        <end position="173"/>
    </location>
</feature>
<comment type="subcellular location">
    <subcellularLocation>
        <location evidence="6">Cell membrane</location>
        <topology evidence="6">Multi-pass membrane protein</topology>
    </subcellularLocation>
    <subcellularLocation>
        <location evidence="1">Membrane</location>
        <topology evidence="1">Multi-pass membrane protein</topology>
    </subcellularLocation>
</comment>
<name>A0ABT9XZ25_9BACI</name>
<proteinExistence type="inferred from homology"/>
<feature type="transmembrane region" description="Helical" evidence="6">
    <location>
        <begin position="234"/>
        <end position="253"/>
    </location>
</feature>
<keyword evidence="3 6" id="KW-0812">Transmembrane</keyword>
<dbReference type="Pfam" id="PF01925">
    <property type="entry name" value="TauE"/>
    <property type="match status" value="1"/>
</dbReference>
<evidence type="ECO:0000256" key="3">
    <source>
        <dbReference type="ARBA" id="ARBA00022692"/>
    </source>
</evidence>